<accession>F2BDY9</accession>
<reference evidence="1 2" key="1">
    <citation type="submission" date="2011-02" db="EMBL/GenBank/DDBJ databases">
        <authorList>
            <person name="Muzny D."/>
            <person name="Qin X."/>
            <person name="Deng J."/>
            <person name="Jiang H."/>
            <person name="Liu Y."/>
            <person name="Qu J."/>
            <person name="Song X.-Z."/>
            <person name="Zhang L."/>
            <person name="Thornton R."/>
            <person name="Coyle M."/>
            <person name="Francisco L."/>
            <person name="Jackson L."/>
            <person name="Javaid M."/>
            <person name="Korchina V."/>
            <person name="Kovar C."/>
            <person name="Mata R."/>
            <person name="Mathew T."/>
            <person name="Ngo R."/>
            <person name="Nguyen L."/>
            <person name="Nguyen N."/>
            <person name="Okwuonu G."/>
            <person name="Ongeri F."/>
            <person name="Pham C."/>
            <person name="Simmons D."/>
            <person name="Wilczek-Boney K."/>
            <person name="Hale W."/>
            <person name="Jakkamsetti A."/>
            <person name="Pham P."/>
            <person name="Ruth R."/>
            <person name="San Lucas F."/>
            <person name="Warren J."/>
            <person name="Zhang J."/>
            <person name="Zhao Z."/>
            <person name="Zhou C."/>
            <person name="Zhu D."/>
            <person name="Lee S."/>
            <person name="Bess C."/>
            <person name="Blankenburg K."/>
            <person name="Forbes L."/>
            <person name="Fu Q."/>
            <person name="Gubbala S."/>
            <person name="Hirani K."/>
            <person name="Jayaseelan J.C."/>
            <person name="Lara F."/>
            <person name="Munidasa M."/>
            <person name="Palculict T."/>
            <person name="Patil S."/>
            <person name="Pu L.-L."/>
            <person name="Saada N."/>
            <person name="Tang L."/>
            <person name="Weissenberger G."/>
            <person name="Zhu Y."/>
            <person name="Hemphill L."/>
            <person name="Shang Y."/>
            <person name="Youmans B."/>
            <person name="Ayvaz T."/>
            <person name="Ross M."/>
            <person name="Santibanez J."/>
            <person name="Aqrawi P."/>
            <person name="Gross S."/>
            <person name="Joshi V."/>
            <person name="Fowler G."/>
            <person name="Nazareth L."/>
            <person name="Reid J."/>
            <person name="Worley K."/>
            <person name="Petrosino J."/>
            <person name="Highlander S."/>
            <person name="Gibbs R."/>
        </authorList>
    </citation>
    <scope>NUCLEOTIDE SEQUENCE [LARGE SCALE GENOMIC DNA]</scope>
    <source>
        <strain evidence="1 2">ATCC BAA-1200</strain>
    </source>
</reference>
<protein>
    <submittedName>
        <fullName evidence="1">Uridylate kinase</fullName>
        <ecNumber evidence="1">2.7.4.22</ecNumber>
    </submittedName>
</protein>
<dbReference type="AlphaFoldDB" id="F2BDY9"/>
<gene>
    <name evidence="1" type="ORF">HMPREF9123_1945</name>
</gene>
<dbReference type="Proteomes" id="UP000004105">
    <property type="component" value="Unassembled WGS sequence"/>
</dbReference>
<dbReference type="EMBL" id="AFAY01000042">
    <property type="protein sequence ID" value="EGF10308.1"/>
    <property type="molecule type" value="Genomic_DNA"/>
</dbReference>
<keyword evidence="1" id="KW-0418">Kinase</keyword>
<dbReference type="HOGENOM" id="CLU_2539055_0_0_4"/>
<name>F2BDY9_9NEIS</name>
<proteinExistence type="predicted"/>
<dbReference type="GO" id="GO:0033862">
    <property type="term" value="F:UMP kinase activity"/>
    <property type="evidence" value="ECO:0007669"/>
    <property type="project" value="UniProtKB-EC"/>
</dbReference>
<dbReference type="EC" id="2.7.4.22" evidence="1"/>
<organism evidence="1 2">
    <name type="scientific">Neisseria bacilliformis ATCC BAA-1200</name>
    <dbReference type="NCBI Taxonomy" id="888742"/>
    <lineage>
        <taxon>Bacteria</taxon>
        <taxon>Pseudomonadati</taxon>
        <taxon>Pseudomonadota</taxon>
        <taxon>Betaproteobacteria</taxon>
        <taxon>Neisseriales</taxon>
        <taxon>Neisseriaceae</taxon>
        <taxon>Neisseria</taxon>
    </lineage>
</organism>
<keyword evidence="1" id="KW-0808">Transferase</keyword>
<evidence type="ECO:0000313" key="1">
    <source>
        <dbReference type="EMBL" id="EGF10308.1"/>
    </source>
</evidence>
<sequence>MVSVLCLGGGNGFQAETLAKFGMTLIGVIPVQAGILRDLSNGLFFQELSNIKQDFRLRGNDGVFWVSDCCWGGAKVSDGLFVL</sequence>
<evidence type="ECO:0000313" key="2">
    <source>
        <dbReference type="Proteomes" id="UP000004105"/>
    </source>
</evidence>
<comment type="caution">
    <text evidence="1">The sequence shown here is derived from an EMBL/GenBank/DDBJ whole genome shotgun (WGS) entry which is preliminary data.</text>
</comment>
<keyword evidence="2" id="KW-1185">Reference proteome</keyword>